<dbReference type="Proteomes" id="UP000199608">
    <property type="component" value="Unassembled WGS sequence"/>
</dbReference>
<proteinExistence type="predicted"/>
<organism evidence="1 2">
    <name type="scientific">Desulfobacula phenolica</name>
    <dbReference type="NCBI Taxonomy" id="90732"/>
    <lineage>
        <taxon>Bacteria</taxon>
        <taxon>Pseudomonadati</taxon>
        <taxon>Thermodesulfobacteriota</taxon>
        <taxon>Desulfobacteria</taxon>
        <taxon>Desulfobacterales</taxon>
        <taxon>Desulfobacteraceae</taxon>
        <taxon>Desulfobacula</taxon>
    </lineage>
</organism>
<dbReference type="AlphaFoldDB" id="A0A1H2EJN6"/>
<gene>
    <name evidence="1" type="ORF">SAMN04487931_103169</name>
</gene>
<reference evidence="2" key="1">
    <citation type="submission" date="2016-10" db="EMBL/GenBank/DDBJ databases">
        <authorList>
            <person name="Varghese N."/>
            <person name="Submissions S."/>
        </authorList>
    </citation>
    <scope>NUCLEOTIDE SEQUENCE [LARGE SCALE GENOMIC DNA]</scope>
    <source>
        <strain evidence="2">DSM 3384</strain>
    </source>
</reference>
<dbReference type="EMBL" id="FNLL01000003">
    <property type="protein sequence ID" value="SDT95310.1"/>
    <property type="molecule type" value="Genomic_DNA"/>
</dbReference>
<accession>A0A1H2EJN6</accession>
<protein>
    <submittedName>
        <fullName evidence="1">Uncharacterized protein</fullName>
    </submittedName>
</protein>
<keyword evidence="2" id="KW-1185">Reference proteome</keyword>
<evidence type="ECO:0000313" key="2">
    <source>
        <dbReference type="Proteomes" id="UP000199608"/>
    </source>
</evidence>
<evidence type="ECO:0000313" key="1">
    <source>
        <dbReference type="EMBL" id="SDT95310.1"/>
    </source>
</evidence>
<sequence length="88" mass="10156">MLTLILFIISTLKVKFEQTGGQASIAPIPELVIVNLWRMDYMKNKRLCQKLFDQFFSQINLGRLKPMDIFILTKPCKLTFCISPGVTF</sequence>
<name>A0A1H2EJN6_9BACT</name>